<evidence type="ECO:0000313" key="1">
    <source>
        <dbReference type="EMBL" id="MTD16330.1"/>
    </source>
</evidence>
<proteinExistence type="predicted"/>
<dbReference type="SUPFAM" id="SSF48371">
    <property type="entry name" value="ARM repeat"/>
    <property type="match status" value="1"/>
</dbReference>
<protein>
    <submittedName>
        <fullName evidence="1">DNA alkylation repair protein</fullName>
    </submittedName>
</protein>
<comment type="caution">
    <text evidence="1">The sequence shown here is derived from an EMBL/GenBank/DDBJ whole genome shotgun (WGS) entry which is preliminary data.</text>
</comment>
<evidence type="ECO:0000313" key="2">
    <source>
        <dbReference type="Proteomes" id="UP000460221"/>
    </source>
</evidence>
<reference evidence="1 2" key="1">
    <citation type="submission" date="2019-11" db="EMBL/GenBank/DDBJ databases">
        <authorList>
            <person name="Jiang L.-Q."/>
        </authorList>
    </citation>
    <scope>NUCLEOTIDE SEQUENCE [LARGE SCALE GENOMIC DNA]</scope>
    <source>
        <strain evidence="1 2">YIM 132087</strain>
    </source>
</reference>
<gene>
    <name evidence="1" type="ORF">GIS00_20525</name>
</gene>
<organism evidence="1 2">
    <name type="scientific">Nakamurella alba</name>
    <dbReference type="NCBI Taxonomy" id="2665158"/>
    <lineage>
        <taxon>Bacteria</taxon>
        <taxon>Bacillati</taxon>
        <taxon>Actinomycetota</taxon>
        <taxon>Actinomycetes</taxon>
        <taxon>Nakamurellales</taxon>
        <taxon>Nakamurellaceae</taxon>
        <taxon>Nakamurella</taxon>
    </lineage>
</organism>
<name>A0A7K1FQI1_9ACTN</name>
<dbReference type="AlphaFoldDB" id="A0A7K1FQI1"/>
<keyword evidence="2" id="KW-1185">Reference proteome</keyword>
<dbReference type="Proteomes" id="UP000460221">
    <property type="component" value="Unassembled WGS sequence"/>
</dbReference>
<dbReference type="RefSeq" id="WP_154770340.1">
    <property type="nucleotide sequence ID" value="NZ_WLYK01000009.1"/>
</dbReference>
<dbReference type="EMBL" id="WLYK01000009">
    <property type="protein sequence ID" value="MTD16330.1"/>
    <property type="molecule type" value="Genomic_DNA"/>
</dbReference>
<dbReference type="Gene3D" id="1.25.40.290">
    <property type="entry name" value="ARM repeat domains"/>
    <property type="match status" value="1"/>
</dbReference>
<sequence>MPFADELLGAPAARSLLAAVRKARPRRRLQALTAAVTGLDGLTLRARCDLLTAALLDDIPGDDEDLGEVVRRLLADPAFTGWATWPVGEAVTARALEQLTTDAIDRALDLLPALTPLLSSEFAIRPLMIADLPRVIAAAVRWTADPDPAVRRLASEGTRPYLPWARRVPALDLDPAVTVPILDALYRDPDEVVRRSVANHLNDLSRQHPELVVATAAGWAAAPDVHTPRVVRHALRTLVKRGHPDALALLGFGAGGTVVVTGPVLRAGHVQDGGEIAFTGSILNPGAESVRVAVDYVLHFRKASGRTAPKVFKITTATLAPGEQLDLARTFSFRPITTRRYHPGEHALELQVNGVASGRVAFVYIGQGTGAV</sequence>
<dbReference type="InterPro" id="IPR016024">
    <property type="entry name" value="ARM-type_fold"/>
</dbReference>
<accession>A0A7K1FQI1</accession>